<dbReference type="PROSITE" id="PS51257">
    <property type="entry name" value="PROKAR_LIPOPROTEIN"/>
    <property type="match status" value="1"/>
</dbReference>
<reference evidence="1" key="1">
    <citation type="submission" date="2019-08" db="EMBL/GenBank/DDBJ databases">
        <authorList>
            <person name="Kucharzyk K."/>
            <person name="Murdoch R.W."/>
            <person name="Higgins S."/>
            <person name="Loffler F."/>
        </authorList>
    </citation>
    <scope>NUCLEOTIDE SEQUENCE</scope>
</reference>
<dbReference type="Gene3D" id="3.10.50.40">
    <property type="match status" value="1"/>
</dbReference>
<gene>
    <name evidence="1" type="ORF">SDC9_46508</name>
</gene>
<dbReference type="AlphaFoldDB" id="A0A644W8Y0"/>
<organism evidence="1">
    <name type="scientific">bioreactor metagenome</name>
    <dbReference type="NCBI Taxonomy" id="1076179"/>
    <lineage>
        <taxon>unclassified sequences</taxon>
        <taxon>metagenomes</taxon>
        <taxon>ecological metagenomes</taxon>
    </lineage>
</organism>
<evidence type="ECO:0008006" key="2">
    <source>
        <dbReference type="Google" id="ProtNLM"/>
    </source>
</evidence>
<dbReference type="Pfam" id="PF16109">
    <property type="entry name" value="DUF4827"/>
    <property type="match status" value="1"/>
</dbReference>
<dbReference type="InterPro" id="IPR032252">
    <property type="entry name" value="DUF4827"/>
</dbReference>
<evidence type="ECO:0000313" key="1">
    <source>
        <dbReference type="EMBL" id="MPM00285.1"/>
    </source>
</evidence>
<dbReference type="GO" id="GO:0003755">
    <property type="term" value="F:peptidyl-prolyl cis-trans isomerase activity"/>
    <property type="evidence" value="ECO:0007669"/>
    <property type="project" value="InterPro"/>
</dbReference>
<accession>A0A644W8Y0</accession>
<name>A0A644W8Y0_9ZZZZ</name>
<comment type="caution">
    <text evidence="1">The sequence shown here is derived from an EMBL/GenBank/DDBJ whole genome shotgun (WGS) entry which is preliminary data.</text>
</comment>
<dbReference type="EMBL" id="VSSQ01000720">
    <property type="protein sequence ID" value="MPM00285.1"/>
    <property type="molecule type" value="Genomic_DNA"/>
</dbReference>
<dbReference type="InterPro" id="IPR046357">
    <property type="entry name" value="PPIase_dom_sf"/>
</dbReference>
<protein>
    <recommendedName>
        <fullName evidence="2">DUF4827 domain-containing protein</fullName>
    </recommendedName>
</protein>
<sequence length="182" mass="20695">MKHLLKNIFFASILALLFVACKDDNITYAEELKAEQELIADFISRQQIQVVTVMPTTFPWPDKVFYKSKTGLYFRLTKQGDIVNEGDTAIAGDVIVPRFDEYTLGVKADTISSQSTVHYPYPLQFNYLDLSQACAAWHEAVRYMKYNNAEAKLIVPSKIGMSKFSRPATPAGYDMNIRLSKY</sequence>
<proteinExistence type="predicted"/>